<evidence type="ECO:0000256" key="1">
    <source>
        <dbReference type="SAM" id="MobiDB-lite"/>
    </source>
</evidence>
<dbReference type="OrthoDB" id="6268815at2759"/>
<dbReference type="AlphaFoldDB" id="A0A158QEX2"/>
<organism evidence="7">
    <name type="scientific">Hymenolepis diminuta</name>
    <name type="common">Rat tapeworm</name>
    <dbReference type="NCBI Taxonomy" id="6216"/>
    <lineage>
        <taxon>Eukaryota</taxon>
        <taxon>Metazoa</taxon>
        <taxon>Spiralia</taxon>
        <taxon>Lophotrochozoa</taxon>
        <taxon>Platyhelminthes</taxon>
        <taxon>Cestoda</taxon>
        <taxon>Eucestoda</taxon>
        <taxon>Cyclophyllidea</taxon>
        <taxon>Hymenolepididae</taxon>
        <taxon>Hymenolepis</taxon>
    </lineage>
</organism>
<reference evidence="3 5" key="2">
    <citation type="submission" date="2018-11" db="EMBL/GenBank/DDBJ databases">
        <authorList>
            <consortium name="Pathogen Informatics"/>
        </authorList>
    </citation>
    <scope>NUCLEOTIDE SEQUENCE [LARGE SCALE GENOMIC DNA]</scope>
</reference>
<keyword evidence="2" id="KW-1133">Transmembrane helix</keyword>
<evidence type="ECO:0000313" key="4">
    <source>
        <dbReference type="EMBL" id="VUZ42890.1"/>
    </source>
</evidence>
<reference evidence="7" key="1">
    <citation type="submission" date="2016-04" db="UniProtKB">
        <authorList>
            <consortium name="WormBaseParasite"/>
        </authorList>
    </citation>
    <scope>IDENTIFICATION</scope>
</reference>
<keyword evidence="2" id="KW-0472">Membrane</keyword>
<evidence type="ECO:0000256" key="2">
    <source>
        <dbReference type="SAM" id="Phobius"/>
    </source>
</evidence>
<sequence>MIPVRLRASFRCGRVAQAARAWLSHFVCRPSHRIHTHKHSRQAGLSFISPDLHRHALNDLSYSLLLSGSIKHLAAQKQLQYLWKIKTSALLSSSTVSTGLDREEEEEVEFQVEGKPGIIESSGGSADSTEDRLSTCHRALGCLVFVGIWLGFLASLILTFVGIWTLYRNCLTIGVILAIVCLGVAIHNCLRRGDTISAIPIYVRRDSRLSVSCDLEVAEVADEIDGAEVGSGCVSVNGTRSVLNDDQNGEEMQSDDPVHTHSDVEAARTHIIRPRIHRDSAFQCLTRAIITTLTRVGRGGSTSGGGGGVSGGEGFHPAPRNAWNSNFEGHIGWQSALARPDPFYSTSYYR</sequence>
<feature type="transmembrane region" description="Helical" evidence="2">
    <location>
        <begin position="171"/>
        <end position="190"/>
    </location>
</feature>
<name>A0A158QEX2_HYMDI</name>
<evidence type="ECO:0000313" key="3">
    <source>
        <dbReference type="EMBL" id="VDL60340.1"/>
    </source>
</evidence>
<dbReference type="EMBL" id="CABIJS010000110">
    <property type="protein sequence ID" value="VUZ42890.1"/>
    <property type="molecule type" value="Genomic_DNA"/>
</dbReference>
<dbReference type="Proteomes" id="UP000274504">
    <property type="component" value="Unassembled WGS sequence"/>
</dbReference>
<feature type="region of interest" description="Disordered" evidence="1">
    <location>
        <begin position="297"/>
        <end position="317"/>
    </location>
</feature>
<keyword evidence="2" id="KW-0812">Transmembrane</keyword>
<dbReference type="Proteomes" id="UP000321570">
    <property type="component" value="Unassembled WGS sequence"/>
</dbReference>
<protein>
    <submittedName>
        <fullName evidence="7">Transmembrane protein</fullName>
    </submittedName>
</protein>
<evidence type="ECO:0000313" key="5">
    <source>
        <dbReference type="Proteomes" id="UP000274504"/>
    </source>
</evidence>
<reference evidence="4 6" key="3">
    <citation type="submission" date="2019-07" db="EMBL/GenBank/DDBJ databases">
        <authorList>
            <person name="Jastrzebski P J."/>
            <person name="Paukszto L."/>
            <person name="Jastrzebski P J."/>
        </authorList>
    </citation>
    <scope>NUCLEOTIDE SEQUENCE [LARGE SCALE GENOMIC DNA]</scope>
    <source>
        <strain evidence="4 6">WMS-il1</strain>
    </source>
</reference>
<accession>A0A158QEX2</accession>
<dbReference type="EMBL" id="UYSG01011015">
    <property type="protein sequence ID" value="VDL60340.1"/>
    <property type="molecule type" value="Genomic_DNA"/>
</dbReference>
<evidence type="ECO:0000313" key="7">
    <source>
        <dbReference type="WBParaSite" id="HDID_0000802401-mRNA-1"/>
    </source>
</evidence>
<feature type="transmembrane region" description="Helical" evidence="2">
    <location>
        <begin position="142"/>
        <end position="165"/>
    </location>
</feature>
<feature type="compositionally biased region" description="Gly residues" evidence="1">
    <location>
        <begin position="297"/>
        <end position="314"/>
    </location>
</feature>
<keyword evidence="6" id="KW-1185">Reference proteome</keyword>
<evidence type="ECO:0000313" key="6">
    <source>
        <dbReference type="Proteomes" id="UP000321570"/>
    </source>
</evidence>
<gene>
    <name evidence="3" type="ORF">HDID_LOCUS8022</name>
    <name evidence="4" type="ORF">WMSIL1_LOCUS3382</name>
</gene>
<proteinExistence type="predicted"/>
<dbReference type="WBParaSite" id="HDID_0000802401-mRNA-1">
    <property type="protein sequence ID" value="HDID_0000802401-mRNA-1"/>
    <property type="gene ID" value="HDID_0000802401"/>
</dbReference>